<dbReference type="AlphaFoldDB" id="X1HMQ0"/>
<evidence type="ECO:0008006" key="9">
    <source>
        <dbReference type="Google" id="ProtNLM"/>
    </source>
</evidence>
<proteinExistence type="predicted"/>
<dbReference type="InterPro" id="IPR002528">
    <property type="entry name" value="MATE_fam"/>
</dbReference>
<comment type="caution">
    <text evidence="8">The sequence shown here is derived from an EMBL/GenBank/DDBJ whole genome shotgun (WGS) entry which is preliminary data.</text>
</comment>
<keyword evidence="5 7" id="KW-1133">Transmembrane helix</keyword>
<evidence type="ECO:0000256" key="3">
    <source>
        <dbReference type="ARBA" id="ARBA00022475"/>
    </source>
</evidence>
<keyword evidence="3" id="KW-1003">Cell membrane</keyword>
<feature type="transmembrane region" description="Helical" evidence="7">
    <location>
        <begin position="12"/>
        <end position="31"/>
    </location>
</feature>
<evidence type="ECO:0000256" key="5">
    <source>
        <dbReference type="ARBA" id="ARBA00022989"/>
    </source>
</evidence>
<dbReference type="PANTHER" id="PTHR43549">
    <property type="entry name" value="MULTIDRUG RESISTANCE PROTEIN YPNP-RELATED"/>
    <property type="match status" value="1"/>
</dbReference>
<dbReference type="PANTHER" id="PTHR43549:SF2">
    <property type="entry name" value="MULTIDRUG RESISTANCE PROTEIN NORM-RELATED"/>
    <property type="match status" value="1"/>
</dbReference>
<name>X1HMQ0_9ZZZZ</name>
<feature type="transmembrane region" description="Helical" evidence="7">
    <location>
        <begin position="114"/>
        <end position="133"/>
    </location>
</feature>
<keyword evidence="4 7" id="KW-0812">Transmembrane</keyword>
<feature type="transmembrane region" description="Helical" evidence="7">
    <location>
        <begin position="37"/>
        <end position="60"/>
    </location>
</feature>
<feature type="transmembrane region" description="Helical" evidence="7">
    <location>
        <begin position="175"/>
        <end position="198"/>
    </location>
</feature>
<dbReference type="EMBL" id="BARU01024943">
    <property type="protein sequence ID" value="GAH55109.1"/>
    <property type="molecule type" value="Genomic_DNA"/>
</dbReference>
<evidence type="ECO:0000256" key="6">
    <source>
        <dbReference type="ARBA" id="ARBA00023136"/>
    </source>
</evidence>
<accession>X1HMQ0</accession>
<keyword evidence="6 7" id="KW-0472">Membrane</keyword>
<evidence type="ECO:0000256" key="2">
    <source>
        <dbReference type="ARBA" id="ARBA00022448"/>
    </source>
</evidence>
<evidence type="ECO:0000256" key="1">
    <source>
        <dbReference type="ARBA" id="ARBA00004651"/>
    </source>
</evidence>
<dbReference type="GO" id="GO:0015297">
    <property type="term" value="F:antiporter activity"/>
    <property type="evidence" value="ECO:0007669"/>
    <property type="project" value="InterPro"/>
</dbReference>
<dbReference type="GO" id="GO:0042910">
    <property type="term" value="F:xenobiotic transmembrane transporter activity"/>
    <property type="evidence" value="ECO:0007669"/>
    <property type="project" value="InterPro"/>
</dbReference>
<reference evidence="8" key="1">
    <citation type="journal article" date="2014" name="Front. Microbiol.">
        <title>High frequency of phylogenetically diverse reductive dehalogenase-homologous genes in deep subseafloor sedimentary metagenomes.</title>
        <authorList>
            <person name="Kawai M."/>
            <person name="Futagami T."/>
            <person name="Toyoda A."/>
            <person name="Takaki Y."/>
            <person name="Nishi S."/>
            <person name="Hori S."/>
            <person name="Arai W."/>
            <person name="Tsubouchi T."/>
            <person name="Morono Y."/>
            <person name="Uchiyama I."/>
            <person name="Ito T."/>
            <person name="Fujiyama A."/>
            <person name="Inagaki F."/>
            <person name="Takami H."/>
        </authorList>
    </citation>
    <scope>NUCLEOTIDE SEQUENCE</scope>
    <source>
        <strain evidence="8">Expedition CK06-06</strain>
    </source>
</reference>
<feature type="non-terminal residue" evidence="8">
    <location>
        <position position="1"/>
    </location>
</feature>
<sequence length="225" mass="23794">ASAQQLSMSFTMLIINLILVRVGGTDGVAVYTTGWRVATIAILPLLGMATAVVSVTGATFGQHAFKKLKVAFMYALKIGVVIEILIAIATFLLSLQITAMFTQAEASARIADDLVVFLRIMCLFYPTAAFGILPSAVFQGTGKGMNALIATIIRTLVLTPLFSVVFAFILDRGLLGVWLGIAVGNTVGAAVAFLWATAHIRNLMAAARKDEENVLSSEGIIGRSA</sequence>
<evidence type="ECO:0000313" key="8">
    <source>
        <dbReference type="EMBL" id="GAH55109.1"/>
    </source>
</evidence>
<dbReference type="GO" id="GO:0005886">
    <property type="term" value="C:plasma membrane"/>
    <property type="evidence" value="ECO:0007669"/>
    <property type="project" value="UniProtKB-SubCell"/>
</dbReference>
<feature type="transmembrane region" description="Helical" evidence="7">
    <location>
        <begin position="145"/>
        <end position="169"/>
    </location>
</feature>
<dbReference type="Pfam" id="PF01554">
    <property type="entry name" value="MatE"/>
    <property type="match status" value="1"/>
</dbReference>
<evidence type="ECO:0000256" key="4">
    <source>
        <dbReference type="ARBA" id="ARBA00022692"/>
    </source>
</evidence>
<dbReference type="InterPro" id="IPR052031">
    <property type="entry name" value="Membrane_Transporter-Flippase"/>
</dbReference>
<comment type="subcellular location">
    <subcellularLocation>
        <location evidence="1">Cell membrane</location>
        <topology evidence="1">Multi-pass membrane protein</topology>
    </subcellularLocation>
</comment>
<gene>
    <name evidence="8" type="ORF">S03H2_40247</name>
</gene>
<protein>
    <recommendedName>
        <fullName evidence="9">Polysaccharide biosynthesis protein C-terminal domain-containing protein</fullName>
    </recommendedName>
</protein>
<feature type="transmembrane region" description="Helical" evidence="7">
    <location>
        <begin position="72"/>
        <end position="94"/>
    </location>
</feature>
<keyword evidence="2" id="KW-0813">Transport</keyword>
<evidence type="ECO:0000256" key="7">
    <source>
        <dbReference type="SAM" id="Phobius"/>
    </source>
</evidence>
<organism evidence="8">
    <name type="scientific">marine sediment metagenome</name>
    <dbReference type="NCBI Taxonomy" id="412755"/>
    <lineage>
        <taxon>unclassified sequences</taxon>
        <taxon>metagenomes</taxon>
        <taxon>ecological metagenomes</taxon>
    </lineage>
</organism>